<keyword evidence="2" id="KW-1185">Reference proteome</keyword>
<dbReference type="EMBL" id="JAPYKO010000009">
    <property type="protein sequence ID" value="MEI9403382.1"/>
    <property type="molecule type" value="Genomic_DNA"/>
</dbReference>
<sequence>MQDGTYSIAATAESGASILVLRIEDGSIRGNDTSGTRYRGTIAPGPTGGFRVSLEATFPTGTFGIWGTSPGDTFQTRRFEAEVPEGFFADRVPYKLPGYDMTLTAVRIPDENGFLADEDGLDRYIDILDDVRKAWAAHQE</sequence>
<comment type="caution">
    <text evidence="1">The sequence shown here is derived from an EMBL/GenBank/DDBJ whole genome shotgun (WGS) entry which is preliminary data.</text>
</comment>
<evidence type="ECO:0000313" key="2">
    <source>
        <dbReference type="Proteomes" id="UP001366503"/>
    </source>
</evidence>
<dbReference type="RefSeq" id="WP_337093773.1">
    <property type="nucleotide sequence ID" value="NZ_JAPYKO010000009.1"/>
</dbReference>
<dbReference type="Proteomes" id="UP001366503">
    <property type="component" value="Unassembled WGS sequence"/>
</dbReference>
<protein>
    <submittedName>
        <fullName evidence="1">Uncharacterized protein</fullName>
    </submittedName>
</protein>
<evidence type="ECO:0000313" key="1">
    <source>
        <dbReference type="EMBL" id="MEI9403382.1"/>
    </source>
</evidence>
<reference evidence="1 2" key="1">
    <citation type="submission" date="2022-12" db="EMBL/GenBank/DDBJ databases">
        <authorList>
            <person name="Muema E."/>
        </authorList>
    </citation>
    <scope>NUCLEOTIDE SEQUENCE [LARGE SCALE GENOMIC DNA]</scope>
    <source>
        <strain evidence="2">1330</strain>
    </source>
</reference>
<accession>A0ABU8KCV3</accession>
<proteinExistence type="predicted"/>
<name>A0ABU8KCV3_9HYPH</name>
<organism evidence="1 2">
    <name type="scientific">Mesorhizobium argentiipisi</name>
    <dbReference type="NCBI Taxonomy" id="3015175"/>
    <lineage>
        <taxon>Bacteria</taxon>
        <taxon>Pseudomonadati</taxon>
        <taxon>Pseudomonadota</taxon>
        <taxon>Alphaproteobacteria</taxon>
        <taxon>Hyphomicrobiales</taxon>
        <taxon>Phyllobacteriaceae</taxon>
        <taxon>Mesorhizobium</taxon>
    </lineage>
</organism>
<gene>
    <name evidence="1" type="ORF">O7A05_14570</name>
</gene>